<name>A0A918XQF0_9PROT</name>
<organism evidence="2 3">
    <name type="scientific">Thalassobaculum fulvum</name>
    <dbReference type="NCBI Taxonomy" id="1633335"/>
    <lineage>
        <taxon>Bacteria</taxon>
        <taxon>Pseudomonadati</taxon>
        <taxon>Pseudomonadota</taxon>
        <taxon>Alphaproteobacteria</taxon>
        <taxon>Rhodospirillales</taxon>
        <taxon>Thalassobaculaceae</taxon>
        <taxon>Thalassobaculum</taxon>
    </lineage>
</organism>
<gene>
    <name evidence="2" type="ORF">GCM10017083_11680</name>
</gene>
<reference evidence="2" key="2">
    <citation type="submission" date="2020-09" db="EMBL/GenBank/DDBJ databases">
        <authorList>
            <person name="Sun Q."/>
            <person name="Kim S."/>
        </authorList>
    </citation>
    <scope>NUCLEOTIDE SEQUENCE</scope>
    <source>
        <strain evidence="2">KCTC 42651</strain>
    </source>
</reference>
<dbReference type="Proteomes" id="UP000630353">
    <property type="component" value="Unassembled WGS sequence"/>
</dbReference>
<sequence length="66" mass="6851">MRLFTGIGRLRNGTAGPARGTRKGTAGSVRHDEVAPIIGRNRGGQATGKAGADGRALDRLLHCSHC</sequence>
<protein>
    <submittedName>
        <fullName evidence="2">Uncharacterized protein</fullName>
    </submittedName>
</protein>
<comment type="caution">
    <text evidence="2">The sequence shown here is derived from an EMBL/GenBank/DDBJ whole genome shotgun (WGS) entry which is preliminary data.</text>
</comment>
<proteinExistence type="predicted"/>
<dbReference type="EMBL" id="BMZS01000002">
    <property type="protein sequence ID" value="GHD44354.1"/>
    <property type="molecule type" value="Genomic_DNA"/>
</dbReference>
<feature type="region of interest" description="Disordered" evidence="1">
    <location>
        <begin position="1"/>
        <end position="28"/>
    </location>
</feature>
<dbReference type="AlphaFoldDB" id="A0A918XQF0"/>
<evidence type="ECO:0000313" key="3">
    <source>
        <dbReference type="Proteomes" id="UP000630353"/>
    </source>
</evidence>
<evidence type="ECO:0000313" key="2">
    <source>
        <dbReference type="EMBL" id="GHD44354.1"/>
    </source>
</evidence>
<keyword evidence="3" id="KW-1185">Reference proteome</keyword>
<evidence type="ECO:0000256" key="1">
    <source>
        <dbReference type="SAM" id="MobiDB-lite"/>
    </source>
</evidence>
<reference evidence="2" key="1">
    <citation type="journal article" date="2014" name="Int. J. Syst. Evol. Microbiol.">
        <title>Complete genome sequence of Corynebacterium casei LMG S-19264T (=DSM 44701T), isolated from a smear-ripened cheese.</title>
        <authorList>
            <consortium name="US DOE Joint Genome Institute (JGI-PGF)"/>
            <person name="Walter F."/>
            <person name="Albersmeier A."/>
            <person name="Kalinowski J."/>
            <person name="Ruckert C."/>
        </authorList>
    </citation>
    <scope>NUCLEOTIDE SEQUENCE</scope>
    <source>
        <strain evidence="2">KCTC 42651</strain>
    </source>
</reference>
<accession>A0A918XQF0</accession>